<dbReference type="InterPro" id="IPR053151">
    <property type="entry name" value="RNase_H-like"/>
</dbReference>
<dbReference type="GO" id="GO:0004523">
    <property type="term" value="F:RNA-DNA hybrid ribonuclease activity"/>
    <property type="evidence" value="ECO:0007669"/>
    <property type="project" value="InterPro"/>
</dbReference>
<name>A0A1R3K0H3_COCAP</name>
<evidence type="ECO:0000313" key="2">
    <source>
        <dbReference type="EMBL" id="OMP00556.1"/>
    </source>
</evidence>
<dbReference type="STRING" id="210143.A0A1R3K0H3"/>
<dbReference type="AlphaFoldDB" id="A0A1R3K0H3"/>
<accession>A0A1R3K0H3</accession>
<dbReference type="SUPFAM" id="SSF53098">
    <property type="entry name" value="Ribonuclease H-like"/>
    <property type="match status" value="1"/>
</dbReference>
<comment type="caution">
    <text evidence="2">The sequence shown here is derived from an EMBL/GenBank/DDBJ whole genome shotgun (WGS) entry which is preliminary data.</text>
</comment>
<dbReference type="OMA" id="HAYREPN"/>
<dbReference type="InterPro" id="IPR002156">
    <property type="entry name" value="RNaseH_domain"/>
</dbReference>
<dbReference type="Pfam" id="PF13456">
    <property type="entry name" value="RVT_3"/>
    <property type="match status" value="1"/>
</dbReference>
<dbReference type="OrthoDB" id="1000834at2759"/>
<dbReference type="Proteomes" id="UP000188268">
    <property type="component" value="Unassembled WGS sequence"/>
</dbReference>
<dbReference type="Gene3D" id="3.30.420.10">
    <property type="entry name" value="Ribonuclease H-like superfamily/Ribonuclease H"/>
    <property type="match status" value="1"/>
</dbReference>
<dbReference type="Gramene" id="OMP00556">
    <property type="protein sequence ID" value="OMP00556"/>
    <property type="gene ID" value="CCACVL1_03335"/>
</dbReference>
<proteinExistence type="predicted"/>
<sequence>MVDSIAAYPASGSLTAHTLSIRLLPYGDFGRFVAKVYLKACLPLIFRWPLMPLNVAEISPMPGLVSWFALSVHHDGSNGLRRILARFSLNTDGAVKSMGSASAGGLIRDSGGAWRGGFLVNIGATSVLQAELIGVKEGLRLARSLNVSRLSVGVDSSLAVLLLSSDSCSTFHVLGNLLQDCRGLLREFDHVLVRHVLRGGNKCADYLASLAQSSSHGLTLLEEPPAALGPLLQADRLGIESLRL</sequence>
<dbReference type="InterPro" id="IPR036397">
    <property type="entry name" value="RNaseH_sf"/>
</dbReference>
<reference evidence="2 3" key="1">
    <citation type="submission" date="2013-09" db="EMBL/GenBank/DDBJ databases">
        <title>Corchorus capsularis genome sequencing.</title>
        <authorList>
            <person name="Alam M."/>
            <person name="Haque M.S."/>
            <person name="Islam M.S."/>
            <person name="Emdad E.M."/>
            <person name="Islam M.M."/>
            <person name="Ahmed B."/>
            <person name="Halim A."/>
            <person name="Hossen Q.M.M."/>
            <person name="Hossain M.Z."/>
            <person name="Ahmed R."/>
            <person name="Khan M.M."/>
            <person name="Islam R."/>
            <person name="Rashid M.M."/>
            <person name="Khan S.A."/>
            <person name="Rahman M.S."/>
            <person name="Alam M."/>
        </authorList>
    </citation>
    <scope>NUCLEOTIDE SEQUENCE [LARGE SCALE GENOMIC DNA]</scope>
    <source>
        <strain evidence="3">cv. CVL-1</strain>
        <tissue evidence="2">Whole seedling</tissue>
    </source>
</reference>
<protein>
    <recommendedName>
        <fullName evidence="1">RNase H type-1 domain-containing protein</fullName>
    </recommendedName>
</protein>
<feature type="domain" description="RNase H type-1" evidence="1">
    <location>
        <begin position="90"/>
        <end position="210"/>
    </location>
</feature>
<organism evidence="2 3">
    <name type="scientific">Corchorus capsularis</name>
    <name type="common">Jute</name>
    <dbReference type="NCBI Taxonomy" id="210143"/>
    <lineage>
        <taxon>Eukaryota</taxon>
        <taxon>Viridiplantae</taxon>
        <taxon>Streptophyta</taxon>
        <taxon>Embryophyta</taxon>
        <taxon>Tracheophyta</taxon>
        <taxon>Spermatophyta</taxon>
        <taxon>Magnoliopsida</taxon>
        <taxon>eudicotyledons</taxon>
        <taxon>Gunneridae</taxon>
        <taxon>Pentapetalae</taxon>
        <taxon>rosids</taxon>
        <taxon>malvids</taxon>
        <taxon>Malvales</taxon>
        <taxon>Malvaceae</taxon>
        <taxon>Grewioideae</taxon>
        <taxon>Apeibeae</taxon>
        <taxon>Corchorus</taxon>
    </lineage>
</organism>
<dbReference type="InterPro" id="IPR044730">
    <property type="entry name" value="RNase_H-like_dom_plant"/>
</dbReference>
<evidence type="ECO:0000259" key="1">
    <source>
        <dbReference type="Pfam" id="PF13456"/>
    </source>
</evidence>
<dbReference type="GO" id="GO:0003676">
    <property type="term" value="F:nucleic acid binding"/>
    <property type="evidence" value="ECO:0007669"/>
    <property type="project" value="InterPro"/>
</dbReference>
<dbReference type="InterPro" id="IPR012337">
    <property type="entry name" value="RNaseH-like_sf"/>
</dbReference>
<evidence type="ECO:0000313" key="3">
    <source>
        <dbReference type="Proteomes" id="UP000188268"/>
    </source>
</evidence>
<dbReference type="PANTHER" id="PTHR47723:SF13">
    <property type="entry name" value="PUTATIVE-RELATED"/>
    <property type="match status" value="1"/>
</dbReference>
<dbReference type="EMBL" id="AWWV01006639">
    <property type="protein sequence ID" value="OMP00556.1"/>
    <property type="molecule type" value="Genomic_DNA"/>
</dbReference>
<gene>
    <name evidence="2" type="ORF">CCACVL1_03335</name>
</gene>
<dbReference type="PANTHER" id="PTHR47723">
    <property type="entry name" value="OS05G0353850 PROTEIN"/>
    <property type="match status" value="1"/>
</dbReference>
<keyword evidence="3" id="KW-1185">Reference proteome</keyword>
<dbReference type="CDD" id="cd06222">
    <property type="entry name" value="RNase_H_like"/>
    <property type="match status" value="1"/>
</dbReference>